<dbReference type="OMA" id="GYVNAYK"/>
<organism evidence="4 5">
    <name type="scientific">Helobdella robusta</name>
    <name type="common">Californian leech</name>
    <dbReference type="NCBI Taxonomy" id="6412"/>
    <lineage>
        <taxon>Eukaryota</taxon>
        <taxon>Metazoa</taxon>
        <taxon>Spiralia</taxon>
        <taxon>Lophotrochozoa</taxon>
        <taxon>Annelida</taxon>
        <taxon>Clitellata</taxon>
        <taxon>Hirudinea</taxon>
        <taxon>Rhynchobdellida</taxon>
        <taxon>Glossiphoniidae</taxon>
        <taxon>Helobdella</taxon>
    </lineage>
</organism>
<dbReference type="InParanoid" id="T1FX30"/>
<reference evidence="5" key="1">
    <citation type="submission" date="2012-12" db="EMBL/GenBank/DDBJ databases">
        <authorList>
            <person name="Hellsten U."/>
            <person name="Grimwood J."/>
            <person name="Chapman J.A."/>
            <person name="Shapiro H."/>
            <person name="Aerts A."/>
            <person name="Otillar R.P."/>
            <person name="Terry A.Y."/>
            <person name="Boore J.L."/>
            <person name="Simakov O."/>
            <person name="Marletaz F."/>
            <person name="Cho S.-J."/>
            <person name="Edsinger-Gonzales E."/>
            <person name="Havlak P."/>
            <person name="Kuo D.-H."/>
            <person name="Larsson T."/>
            <person name="Lv J."/>
            <person name="Arendt D."/>
            <person name="Savage R."/>
            <person name="Osoegawa K."/>
            <person name="de Jong P."/>
            <person name="Lindberg D.R."/>
            <person name="Seaver E.C."/>
            <person name="Weisblat D.A."/>
            <person name="Putnam N.H."/>
            <person name="Grigoriev I.V."/>
            <person name="Rokhsar D.S."/>
        </authorList>
    </citation>
    <scope>NUCLEOTIDE SEQUENCE</scope>
</reference>
<name>T1FX30_HELRO</name>
<dbReference type="EMBL" id="KB095811">
    <property type="protein sequence ID" value="ESO12021.1"/>
    <property type="molecule type" value="Genomic_DNA"/>
</dbReference>
<sequence>MARSLAEAFKQFATKADGKEQTTADFTKWCKDAGVVGKNCNSNHIDISFSKAKAKGARNITFENLDALITEMAKKYKDDVKMGEAEAKEDLINKLSGAKKLMHGVTGTMKVGGVDRMTDTTLYTGAHKERFDEEGKGKGLAGRSDVVDNTGYVGGYKNKDTYDKKEK</sequence>
<proteinExistence type="inferred from homology"/>
<dbReference type="RefSeq" id="XP_009008741.1">
    <property type="nucleotide sequence ID" value="XM_009010493.1"/>
</dbReference>
<dbReference type="InterPro" id="IPR011992">
    <property type="entry name" value="EF-hand-dom_pair"/>
</dbReference>
<dbReference type="GeneID" id="20213378"/>
<dbReference type="GO" id="GO:0015631">
    <property type="term" value="F:tubulin binding"/>
    <property type="evidence" value="ECO:0000318"/>
    <property type="project" value="GO_Central"/>
</dbReference>
<reference evidence="3 5" key="2">
    <citation type="journal article" date="2013" name="Nature">
        <title>Insights into bilaterian evolution from three spiralian genomes.</title>
        <authorList>
            <person name="Simakov O."/>
            <person name="Marletaz F."/>
            <person name="Cho S.J."/>
            <person name="Edsinger-Gonzales E."/>
            <person name="Havlak P."/>
            <person name="Hellsten U."/>
            <person name="Kuo D.H."/>
            <person name="Larsson T."/>
            <person name="Lv J."/>
            <person name="Arendt D."/>
            <person name="Savage R."/>
            <person name="Osoegawa K."/>
            <person name="de Jong P."/>
            <person name="Grimwood J."/>
            <person name="Chapman J.A."/>
            <person name="Shapiro H."/>
            <person name="Aerts A."/>
            <person name="Otillar R.P."/>
            <person name="Terry A.Y."/>
            <person name="Boore J.L."/>
            <person name="Grigoriev I.V."/>
            <person name="Lindberg D.R."/>
            <person name="Seaver E.C."/>
            <person name="Weisblat D.A."/>
            <person name="Putnam N.H."/>
            <person name="Rokhsar D.S."/>
        </authorList>
    </citation>
    <scope>NUCLEOTIDE SEQUENCE</scope>
</reference>
<dbReference type="Gene3D" id="1.10.238.10">
    <property type="entry name" value="EF-hand"/>
    <property type="match status" value="1"/>
</dbReference>
<comment type="similarity">
    <text evidence="1">Belongs to the TPPP family.</text>
</comment>
<evidence type="ECO:0000256" key="2">
    <source>
        <dbReference type="SAM" id="MobiDB-lite"/>
    </source>
</evidence>
<dbReference type="GO" id="GO:0001578">
    <property type="term" value="P:microtubule bundle formation"/>
    <property type="evidence" value="ECO:0000318"/>
    <property type="project" value="GO_Central"/>
</dbReference>
<gene>
    <name evidence="4" type="primary">20213378</name>
    <name evidence="3" type="ORF">HELRODRAFT_62642</name>
</gene>
<protein>
    <recommendedName>
        <fullName evidence="6">Tubulin polymerization-promoting protein family member 3</fullName>
    </recommendedName>
</protein>
<dbReference type="SUPFAM" id="SSF47473">
    <property type="entry name" value="EF-hand"/>
    <property type="match status" value="1"/>
</dbReference>
<evidence type="ECO:0000256" key="1">
    <source>
        <dbReference type="ARBA" id="ARBA00010994"/>
    </source>
</evidence>
<dbReference type="GO" id="GO:0046785">
    <property type="term" value="P:microtubule polymerization"/>
    <property type="evidence" value="ECO:0000318"/>
    <property type="project" value="GO_Central"/>
</dbReference>
<dbReference type="KEGG" id="hro:HELRODRAFT_62642"/>
<dbReference type="Pfam" id="PF05517">
    <property type="entry name" value="p25-alpha"/>
    <property type="match status" value="1"/>
</dbReference>
<dbReference type="EMBL" id="AMQM01000031">
    <property type="status" value="NOT_ANNOTATED_CDS"/>
    <property type="molecule type" value="Genomic_DNA"/>
</dbReference>
<dbReference type="Proteomes" id="UP000015101">
    <property type="component" value="Unassembled WGS sequence"/>
</dbReference>
<evidence type="ECO:0000313" key="3">
    <source>
        <dbReference type="EMBL" id="ESO12021.1"/>
    </source>
</evidence>
<dbReference type="PANTHER" id="PTHR12932:SF9">
    <property type="entry name" value="TUBULIN POLYMERIZATION-PROMOTING PROTEIN HOMOLOG"/>
    <property type="match status" value="1"/>
</dbReference>
<dbReference type="PANTHER" id="PTHR12932">
    <property type="entry name" value="P25 ALPHA-RELATED"/>
    <property type="match status" value="1"/>
</dbReference>
<dbReference type="HOGENOM" id="CLU_091734_0_0_1"/>
<feature type="compositionally biased region" description="Basic and acidic residues" evidence="2">
    <location>
        <begin position="157"/>
        <end position="167"/>
    </location>
</feature>
<dbReference type="EnsemblMetazoa" id="HelroT62642">
    <property type="protein sequence ID" value="HelroP62642"/>
    <property type="gene ID" value="HelroG62642"/>
</dbReference>
<dbReference type="InterPro" id="IPR008907">
    <property type="entry name" value="TPP/p25"/>
</dbReference>
<dbReference type="FunCoup" id="T1FX30">
    <property type="interactions" value="7"/>
</dbReference>
<dbReference type="AlphaFoldDB" id="T1FX30"/>
<feature type="region of interest" description="Disordered" evidence="2">
    <location>
        <begin position="132"/>
        <end position="167"/>
    </location>
</feature>
<evidence type="ECO:0000313" key="4">
    <source>
        <dbReference type="EnsemblMetazoa" id="HelroP62642"/>
    </source>
</evidence>
<evidence type="ECO:0000313" key="5">
    <source>
        <dbReference type="Proteomes" id="UP000015101"/>
    </source>
</evidence>
<keyword evidence="5" id="KW-1185">Reference proteome</keyword>
<dbReference type="CTD" id="20213378"/>
<dbReference type="EMBL" id="AMQM01000030">
    <property type="status" value="NOT_ANNOTATED_CDS"/>
    <property type="molecule type" value="Genomic_DNA"/>
</dbReference>
<dbReference type="GO" id="GO:0032273">
    <property type="term" value="P:positive regulation of protein polymerization"/>
    <property type="evidence" value="ECO:0000318"/>
    <property type="project" value="GO_Central"/>
</dbReference>
<evidence type="ECO:0008006" key="6">
    <source>
        <dbReference type="Google" id="ProtNLM"/>
    </source>
</evidence>
<dbReference type="OrthoDB" id="548799at2759"/>
<dbReference type="eggNOG" id="KOG4070">
    <property type="taxonomic scope" value="Eukaryota"/>
</dbReference>
<reference evidence="4" key="3">
    <citation type="submission" date="2015-06" db="UniProtKB">
        <authorList>
            <consortium name="EnsemblMetazoa"/>
        </authorList>
    </citation>
    <scope>IDENTIFICATION</scope>
</reference>
<accession>T1FX30</accession>